<dbReference type="PANTHER" id="PTHR21716:SF53">
    <property type="entry name" value="PERMEASE PERM-RELATED"/>
    <property type="match status" value="1"/>
</dbReference>
<comment type="caution">
    <text evidence="9">The sequence shown here is derived from an EMBL/GenBank/DDBJ whole genome shotgun (WGS) entry which is preliminary data.</text>
</comment>
<protein>
    <recommendedName>
        <fullName evidence="11">Permease</fullName>
    </recommendedName>
</protein>
<dbReference type="EMBL" id="AODL01000041">
    <property type="protein sequence ID" value="EUJ42429.1"/>
    <property type="molecule type" value="Genomic_DNA"/>
</dbReference>
<evidence type="ECO:0000256" key="3">
    <source>
        <dbReference type="ARBA" id="ARBA00022448"/>
    </source>
</evidence>
<evidence type="ECO:0008006" key="11">
    <source>
        <dbReference type="Google" id="ProtNLM"/>
    </source>
</evidence>
<feature type="transmembrane region" description="Helical" evidence="8">
    <location>
        <begin position="12"/>
        <end position="28"/>
    </location>
</feature>
<evidence type="ECO:0000256" key="2">
    <source>
        <dbReference type="ARBA" id="ARBA00009773"/>
    </source>
</evidence>
<feature type="transmembrane region" description="Helical" evidence="8">
    <location>
        <begin position="163"/>
        <end position="186"/>
    </location>
</feature>
<keyword evidence="5 8" id="KW-0812">Transmembrane</keyword>
<feature type="transmembrane region" description="Helical" evidence="8">
    <location>
        <begin position="287"/>
        <end position="308"/>
    </location>
</feature>
<comment type="subcellular location">
    <subcellularLocation>
        <location evidence="1">Cell membrane</location>
        <topology evidence="1">Multi-pass membrane protein</topology>
    </subcellularLocation>
</comment>
<evidence type="ECO:0000256" key="5">
    <source>
        <dbReference type="ARBA" id="ARBA00022692"/>
    </source>
</evidence>
<accession>W7CS18</accession>
<evidence type="ECO:0000313" key="10">
    <source>
        <dbReference type="Proteomes" id="UP000019248"/>
    </source>
</evidence>
<dbReference type="PATRIC" id="fig|1265816.5.peg.3246"/>
<keyword evidence="10" id="KW-1185">Reference proteome</keyword>
<feature type="transmembrane region" description="Helical" evidence="8">
    <location>
        <begin position="219"/>
        <end position="244"/>
    </location>
</feature>
<dbReference type="AlphaFoldDB" id="W7CS18"/>
<name>W7CS18_9LIST</name>
<evidence type="ECO:0000256" key="7">
    <source>
        <dbReference type="ARBA" id="ARBA00023136"/>
    </source>
</evidence>
<dbReference type="GO" id="GO:0055085">
    <property type="term" value="P:transmembrane transport"/>
    <property type="evidence" value="ECO:0007669"/>
    <property type="project" value="TreeGrafter"/>
</dbReference>
<dbReference type="RefSeq" id="WP_077913050.1">
    <property type="nucleotide sequence ID" value="NZ_AODL01000041.1"/>
</dbReference>
<feature type="transmembrane region" description="Helical" evidence="8">
    <location>
        <begin position="34"/>
        <end position="59"/>
    </location>
</feature>
<keyword evidence="6 8" id="KW-1133">Transmembrane helix</keyword>
<evidence type="ECO:0000256" key="8">
    <source>
        <dbReference type="SAM" id="Phobius"/>
    </source>
</evidence>
<keyword evidence="4" id="KW-1003">Cell membrane</keyword>
<dbReference type="PANTHER" id="PTHR21716">
    <property type="entry name" value="TRANSMEMBRANE PROTEIN"/>
    <property type="match status" value="1"/>
</dbReference>
<dbReference type="GO" id="GO:0005886">
    <property type="term" value="C:plasma membrane"/>
    <property type="evidence" value="ECO:0007669"/>
    <property type="project" value="UniProtKB-SubCell"/>
</dbReference>
<evidence type="ECO:0000313" key="9">
    <source>
        <dbReference type="EMBL" id="EUJ42429.1"/>
    </source>
</evidence>
<dbReference type="OrthoDB" id="9793390at2"/>
<dbReference type="InterPro" id="IPR002549">
    <property type="entry name" value="AI-2E-like"/>
</dbReference>
<reference evidence="9 10" key="1">
    <citation type="journal article" date="2014" name="Int. J. Syst. Evol. Microbiol.">
        <title>Listeria floridensis sp. nov., Listeria aquatica sp. nov., Listeria cornellensis sp. nov., Listeria riparia sp. nov. and Listeria grandensis sp. nov., from agricultural and natural environments.</title>
        <authorList>
            <person name="den Bakker H.C."/>
            <person name="Warchocki S."/>
            <person name="Wright E.M."/>
            <person name="Allred A.F."/>
            <person name="Ahlstrom C."/>
            <person name="Manuel C.S."/>
            <person name="Stasiewicz M.J."/>
            <person name="Burrell A."/>
            <person name="Roof S."/>
            <person name="Strawn L."/>
            <person name="Fortes E.D."/>
            <person name="Nightingale K.K."/>
            <person name="Kephart D."/>
            <person name="Wiedmann M."/>
        </authorList>
    </citation>
    <scope>NUCLEOTIDE SEQUENCE [LARGE SCALE GENOMIC DNA]</scope>
    <source>
        <strain evidence="9 10">FSL S10-1204</strain>
    </source>
</reference>
<dbReference type="Pfam" id="PF01594">
    <property type="entry name" value="AI-2E_transport"/>
    <property type="match status" value="1"/>
</dbReference>
<organism evidence="9 10">
    <name type="scientific">Listeria riparia FSL S10-1204</name>
    <dbReference type="NCBI Taxonomy" id="1265816"/>
    <lineage>
        <taxon>Bacteria</taxon>
        <taxon>Bacillati</taxon>
        <taxon>Bacillota</taxon>
        <taxon>Bacilli</taxon>
        <taxon>Bacillales</taxon>
        <taxon>Listeriaceae</taxon>
        <taxon>Listeria</taxon>
    </lineage>
</organism>
<feature type="transmembrane region" description="Helical" evidence="8">
    <location>
        <begin position="320"/>
        <end position="346"/>
    </location>
</feature>
<evidence type="ECO:0000256" key="6">
    <source>
        <dbReference type="ARBA" id="ARBA00022989"/>
    </source>
</evidence>
<keyword evidence="7 8" id="KW-0472">Membrane</keyword>
<sequence>MKLSRFRESKLFFWTVEILALVAILFILNKLSFLFAPVGVIVSTLFLPILISGFLFYMFNPLVLFLEKRKVPRLVSVLSIFVIFIGAVVLAVVQLGPILAEQVASLVREAPKYWDQFQHWWDNLVQNSNIKNVDIKAEMEKLNISIPKLLDTVISSLTGSLGMIFGFISGFVMILVTVPFILFYMFKDGHKFLDSSEKFFPAGIRKEAREMIQAMNKTISTYISSQAIDCLFVGIFTMIGYFIIGEPYALLFGLIAGVTNIIPYLGPFIGAAPAVIVALFDSPLQAILVIVVVTIVQQIDSNLLSPYIMGKSLSIHPLTIIIILIVAGNLAGIFGMILGVPTYAVVKTLIVNLSRLIKLRREGIEAENKRKSSQLKNAGMGVFKTLVPAFFIV</sequence>
<feature type="transmembrane region" description="Helical" evidence="8">
    <location>
        <begin position="250"/>
        <end position="280"/>
    </location>
</feature>
<keyword evidence="3" id="KW-0813">Transport</keyword>
<gene>
    <name evidence="9" type="ORF">PRIP_16427</name>
</gene>
<evidence type="ECO:0000256" key="4">
    <source>
        <dbReference type="ARBA" id="ARBA00022475"/>
    </source>
</evidence>
<evidence type="ECO:0000256" key="1">
    <source>
        <dbReference type="ARBA" id="ARBA00004651"/>
    </source>
</evidence>
<proteinExistence type="inferred from homology"/>
<feature type="transmembrane region" description="Helical" evidence="8">
    <location>
        <begin position="71"/>
        <end position="93"/>
    </location>
</feature>
<dbReference type="Proteomes" id="UP000019248">
    <property type="component" value="Unassembled WGS sequence"/>
</dbReference>
<comment type="similarity">
    <text evidence="2">Belongs to the autoinducer-2 exporter (AI-2E) (TC 2.A.86) family.</text>
</comment>